<dbReference type="Proteomes" id="UP000308886">
    <property type="component" value="Unassembled WGS sequence"/>
</dbReference>
<evidence type="ECO:0000313" key="2">
    <source>
        <dbReference type="Proteomes" id="UP000308886"/>
    </source>
</evidence>
<evidence type="ECO:0000313" key="1">
    <source>
        <dbReference type="EMBL" id="TGX80819.1"/>
    </source>
</evidence>
<sequence>MTYRFSKVLSLFPSVVRLLVFMALFAAPMCAGAQDVFSGAKWVGAITKADAHTPEGRIYTGKALKDALPLWNAADPLSRRSIYVAKTFTVKKKVKKATMYACGLGFSEVRIDGERIDDYEFTPLWSDYDKSVFYNKYDLSDRDFKKKTRIEVLLGNGFYNEQGGRYTKLRISFGPPTLKLRLHLVYADGTEENIVTDKSWQWSPSEIVFNSIYGGEDYDARIKKQWKSVVIQEGPKGVLRERMAPPVKVMERFTPKSMKYLSDAERASAVKLTKHELPKGTFVLDMGQNLAGAPEISVQGKAGQELKLYVSETLTPEGACNQRQTGRQHYYSYTLKGDKEAEHYRPRFSYYGFRYIQVEGAVMDGEPNPQGLPVIKSVNSCFVYNSARKVSTFECSNPLVNKTHELIDRAVRSNMQSVFTDCPHREKLGWLEQDWLNGIGLFMNYDLTGFARQTMRNIADAQHSNGAVPTTAPEYVLFRGPGMDAFAESPEWGGTFIMMPWMYKQYYDDDTLLREYYDDMLAYVNYLSTIDSCGILKQGLGDWYDYGDFRSGFSRNTSVPLVSTAHHYRWTDMMRKTAALLGKKADEAMLAKRAEMIKAAWQKEFYNGENGKNPLHKSQTALAIALNLHLCPEADRAAVLDSLIADIHRHNDRLTTGDIGNRYLFEVLCEENQQELLYKMLNHFEVPGYGFQMKQGMTTLAEQWDPAHGSSMNHFMMGHIDGFHFTSLAGININGKEVVFRPQPVKDMQWVKASTETPWGKVSIEWHRDASGKVVANYSVPEGMTCKYVDPN</sequence>
<organism evidence="1 2">
    <name type="scientific">Palleniella muris</name>
    <dbReference type="NCBI Taxonomy" id="3038145"/>
    <lineage>
        <taxon>Bacteria</taxon>
        <taxon>Pseudomonadati</taxon>
        <taxon>Bacteroidota</taxon>
        <taxon>Bacteroidia</taxon>
        <taxon>Bacteroidales</taxon>
        <taxon>Prevotellaceae</taxon>
        <taxon>Palleniella</taxon>
    </lineage>
</organism>
<proteinExistence type="predicted"/>
<protein>
    <submittedName>
        <fullName evidence="1">Hydrolase</fullName>
    </submittedName>
</protein>
<accession>A0AC61QN60</accession>
<keyword evidence="1" id="KW-0378">Hydrolase</keyword>
<name>A0AC61QN60_9BACT</name>
<keyword evidence="2" id="KW-1185">Reference proteome</keyword>
<reference evidence="1" key="1">
    <citation type="submission" date="2019-04" db="EMBL/GenBank/DDBJ databases">
        <title>Microbes associate with the intestines of laboratory mice.</title>
        <authorList>
            <person name="Navarre W."/>
            <person name="Wong E."/>
            <person name="Huang K."/>
            <person name="Tropini C."/>
            <person name="Ng K."/>
            <person name="Yu B."/>
        </authorList>
    </citation>
    <scope>NUCLEOTIDE SEQUENCE</scope>
    <source>
        <strain evidence="1">NM73_A23</strain>
    </source>
</reference>
<dbReference type="EMBL" id="SRZC01000021">
    <property type="protein sequence ID" value="TGX80819.1"/>
    <property type="molecule type" value="Genomic_DNA"/>
</dbReference>
<comment type="caution">
    <text evidence="1">The sequence shown here is derived from an EMBL/GenBank/DDBJ whole genome shotgun (WGS) entry which is preliminary data.</text>
</comment>
<gene>
    <name evidence="1" type="ORF">E5358_11780</name>
</gene>